<accession>A0A137NX85</accession>
<proteinExistence type="predicted"/>
<name>A0A137NX85_CONC2</name>
<evidence type="ECO:0000313" key="2">
    <source>
        <dbReference type="Proteomes" id="UP000070444"/>
    </source>
</evidence>
<dbReference type="Proteomes" id="UP000070444">
    <property type="component" value="Unassembled WGS sequence"/>
</dbReference>
<organism evidence="1 2">
    <name type="scientific">Conidiobolus coronatus (strain ATCC 28846 / CBS 209.66 / NRRL 28638)</name>
    <name type="common">Delacroixia coronata</name>
    <dbReference type="NCBI Taxonomy" id="796925"/>
    <lineage>
        <taxon>Eukaryota</taxon>
        <taxon>Fungi</taxon>
        <taxon>Fungi incertae sedis</taxon>
        <taxon>Zoopagomycota</taxon>
        <taxon>Entomophthoromycotina</taxon>
        <taxon>Entomophthoromycetes</taxon>
        <taxon>Entomophthorales</taxon>
        <taxon>Ancylistaceae</taxon>
        <taxon>Conidiobolus</taxon>
    </lineage>
</organism>
<dbReference type="InterPro" id="IPR032675">
    <property type="entry name" value="LRR_dom_sf"/>
</dbReference>
<dbReference type="SUPFAM" id="SSF52058">
    <property type="entry name" value="L domain-like"/>
    <property type="match status" value="1"/>
</dbReference>
<gene>
    <name evidence="1" type="ORF">CONCODRAFT_10491</name>
</gene>
<evidence type="ECO:0000313" key="1">
    <source>
        <dbReference type="EMBL" id="KXN67443.1"/>
    </source>
</evidence>
<reference evidence="1 2" key="1">
    <citation type="journal article" date="2015" name="Genome Biol. Evol.">
        <title>Phylogenomic analyses indicate that early fungi evolved digesting cell walls of algal ancestors of land plants.</title>
        <authorList>
            <person name="Chang Y."/>
            <person name="Wang S."/>
            <person name="Sekimoto S."/>
            <person name="Aerts A.L."/>
            <person name="Choi C."/>
            <person name="Clum A."/>
            <person name="LaButti K.M."/>
            <person name="Lindquist E.A."/>
            <person name="Yee Ngan C."/>
            <person name="Ohm R.A."/>
            <person name="Salamov A.A."/>
            <person name="Grigoriev I.V."/>
            <person name="Spatafora J.W."/>
            <person name="Berbee M.L."/>
        </authorList>
    </citation>
    <scope>NUCLEOTIDE SEQUENCE [LARGE SCALE GENOMIC DNA]</scope>
    <source>
        <strain evidence="1 2">NRRL 28638</strain>
    </source>
</reference>
<dbReference type="AlphaFoldDB" id="A0A137NX85"/>
<sequence length="455" mass="53234">MFNKDKKDNLQNLKWDIILNLHELQQYLTINDLTVTSLLNKQLRYRLKHKIYSNIEFNYSVVEKQSNYSEYMDFVAKNQLGACDLEEYSNFKKSHIDPLVHRTVSEIEIFSLYTKAISLNSLDWLGYYILPAAEMFNQLIKLEVYGCVINFKEFNHLLAKLNKLEVLRLYHVNFLDNTHDRTIKYSSVAPLTLKELSISYSYVHKGNFPSNNYQFLLNYQDLSASEVYYLPLQNLPSLKSLQIRSNTNCSDYLLKFLSLNTQLCEIIIPISSINTEIIKILANNNNISRISTDFYKLNNDFQITPRSPLLCSLQSFSSAFSSISVERYPLFNQIISLCPNLKKLDMSVYQYDPGFIKGLLSNLNQLSILKLSIYRFVGEEIDLSSFSKIESLKLIFSSKAEIYYKLPSHPTKLKLITISLGRHCSNYIKDLDKKYKNRSDWRFKILPKTINFYWN</sequence>
<evidence type="ECO:0008006" key="3">
    <source>
        <dbReference type="Google" id="ProtNLM"/>
    </source>
</evidence>
<protein>
    <recommendedName>
        <fullName evidence="3">RNI-like protein</fullName>
    </recommendedName>
</protein>
<keyword evidence="2" id="KW-1185">Reference proteome</keyword>
<dbReference type="Gene3D" id="3.80.10.10">
    <property type="entry name" value="Ribonuclease Inhibitor"/>
    <property type="match status" value="1"/>
</dbReference>
<dbReference type="EMBL" id="KQ964636">
    <property type="protein sequence ID" value="KXN67443.1"/>
    <property type="molecule type" value="Genomic_DNA"/>
</dbReference>